<dbReference type="PATRIC" id="fig|1618669.3.peg.231"/>
<dbReference type="Gene3D" id="3.40.630.10">
    <property type="entry name" value="Zn peptidases"/>
    <property type="match status" value="1"/>
</dbReference>
<keyword evidence="1" id="KW-0479">Metal-binding</keyword>
<evidence type="ECO:0008006" key="7">
    <source>
        <dbReference type="Google" id="ProtNLM"/>
    </source>
</evidence>
<feature type="binding site" evidence="1">
    <location>
        <position position="204"/>
    </location>
    <ligand>
        <name>Zn(2+)</name>
        <dbReference type="ChEBI" id="CHEBI:29105"/>
    </ligand>
</feature>
<feature type="domain" description="DUF2172" evidence="2">
    <location>
        <begin position="78"/>
        <end position="168"/>
    </location>
</feature>
<evidence type="ECO:0000313" key="5">
    <source>
        <dbReference type="EMBL" id="KKW09107.1"/>
    </source>
</evidence>
<evidence type="ECO:0000259" key="3">
    <source>
        <dbReference type="Pfam" id="PF16221"/>
    </source>
</evidence>
<evidence type="ECO:0000259" key="2">
    <source>
        <dbReference type="Pfam" id="PF09940"/>
    </source>
</evidence>
<dbReference type="AlphaFoldDB" id="A0A0G1Y2K5"/>
<organism evidence="5 6">
    <name type="scientific">Candidatus Kaiserbacteria bacterium GW2011_GWA2_49_19</name>
    <dbReference type="NCBI Taxonomy" id="1618669"/>
    <lineage>
        <taxon>Bacteria</taxon>
        <taxon>Candidatus Kaiseribacteriota</taxon>
    </lineage>
</organism>
<dbReference type="Pfam" id="PF09940">
    <property type="entry name" value="DUF2172"/>
    <property type="match status" value="1"/>
</dbReference>
<name>A0A0G1Y2K5_9BACT</name>
<comment type="cofactor">
    <cofactor evidence="1">
        <name>Zn(2+)</name>
        <dbReference type="ChEBI" id="CHEBI:29105"/>
    </cofactor>
    <text evidence="1">Binds 1 zinc ion per subunit.</text>
</comment>
<dbReference type="Pfam" id="PF16221">
    <property type="entry name" value="HTH_47"/>
    <property type="match status" value="1"/>
</dbReference>
<dbReference type="Gene3D" id="3.50.30.90">
    <property type="match status" value="1"/>
</dbReference>
<protein>
    <recommendedName>
        <fullName evidence="7">Aminopeptidase domain-containing protein</fullName>
    </recommendedName>
</protein>
<dbReference type="InterPro" id="IPR032610">
    <property type="entry name" value="DUF2172"/>
</dbReference>
<feature type="domain" description="UCP01524 winged helix-turn-helix" evidence="3">
    <location>
        <begin position="367"/>
        <end position="442"/>
    </location>
</feature>
<dbReference type="Proteomes" id="UP000033965">
    <property type="component" value="Unassembled WGS sequence"/>
</dbReference>
<dbReference type="SUPFAM" id="SSF53187">
    <property type="entry name" value="Zn-dependent exopeptidases"/>
    <property type="match status" value="1"/>
</dbReference>
<dbReference type="InterPro" id="IPR012353">
    <property type="entry name" value="UCP015244"/>
</dbReference>
<feature type="binding site" evidence="1">
    <location>
        <position position="198"/>
    </location>
    <ligand>
        <name>Zn(2+)</name>
        <dbReference type="ChEBI" id="CHEBI:29105"/>
    </ligand>
</feature>
<proteinExistence type="predicted"/>
<dbReference type="GO" id="GO:0046872">
    <property type="term" value="F:metal ion binding"/>
    <property type="evidence" value="ECO:0007669"/>
    <property type="project" value="UniProtKB-KW"/>
</dbReference>
<keyword evidence="1" id="KW-0862">Zinc</keyword>
<feature type="binding site" evidence="1">
    <location>
        <position position="334"/>
    </location>
    <ligand>
        <name>Zn(2+)</name>
        <dbReference type="ChEBI" id="CHEBI:29105"/>
    </ligand>
</feature>
<comment type="caution">
    <text evidence="5">The sequence shown here is derived from an EMBL/GenBank/DDBJ whole genome shotgun (WGS) entry which is preliminary data.</text>
</comment>
<dbReference type="PIRSF" id="PIRSF015244">
    <property type="entry name" value="UCP015244"/>
    <property type="match status" value="1"/>
</dbReference>
<gene>
    <name evidence="5" type="ORF">UY44_C0005G0024</name>
</gene>
<dbReference type="InterPro" id="IPR032622">
    <property type="entry name" value="UCP01524_HTH"/>
</dbReference>
<dbReference type="InterPro" id="IPR032589">
    <property type="entry name" value="DUF4910"/>
</dbReference>
<evidence type="ECO:0000259" key="4">
    <source>
        <dbReference type="Pfam" id="PF16254"/>
    </source>
</evidence>
<evidence type="ECO:0000256" key="1">
    <source>
        <dbReference type="PIRSR" id="PIRSR015244-50"/>
    </source>
</evidence>
<feature type="domain" description="DUF4910" evidence="4">
    <location>
        <begin position="28"/>
        <end position="365"/>
    </location>
</feature>
<sequence length="448" mass="51153">MVFKNHRIPWKNYMQSSPLIDHRGEKMHHFMSRLYPICRSITGEGTRKTLALLAQRMPITLHEMKSGTQVFDWTVPNEWNLTDAYIKDPKGRKILDFQKSNLHVMGYSVPVHKKIPLAQLKKHVHTLPDRPGWIPYVTSYYQQDWGFCMPYKNFKQLRAGTYEVNIESSLAPGSLTYGECYLPGKTKEEVLLSTYLCHPSLGNDNLSGVVLLTFLASILKKRKLKYSYRFLFIPETIGALAWLSHNEKKLPRIKHGLVVTCVGDSGKMTYKKSRRANAEIDRIVEKMLVDSGDPFQIVEFSPTGSDERQFCSPGFDLPVGSLMRTPYGQYPEYHTSADNLQFVKPASLADSLKKYLSVIDMLEHDRAYVNLFQKGEPQLSKRGLYRTKGTPAGRTARELARLWILNLSDGAHSLVDISLRSGLKFSDIHLAAQELAHAHVIKTIHDYH</sequence>
<dbReference type="Gene3D" id="1.10.10.10">
    <property type="entry name" value="Winged helix-like DNA-binding domain superfamily/Winged helix DNA-binding domain"/>
    <property type="match status" value="1"/>
</dbReference>
<dbReference type="Pfam" id="PF16254">
    <property type="entry name" value="DUF4910"/>
    <property type="match status" value="1"/>
</dbReference>
<dbReference type="EMBL" id="LCPZ01000005">
    <property type="protein sequence ID" value="KKW09107.1"/>
    <property type="molecule type" value="Genomic_DNA"/>
</dbReference>
<evidence type="ECO:0000313" key="6">
    <source>
        <dbReference type="Proteomes" id="UP000033965"/>
    </source>
</evidence>
<accession>A0A0G1Y2K5</accession>
<dbReference type="InterPro" id="IPR036388">
    <property type="entry name" value="WH-like_DNA-bd_sf"/>
</dbReference>
<reference evidence="5 6" key="1">
    <citation type="journal article" date="2015" name="Nature">
        <title>rRNA introns, odd ribosomes, and small enigmatic genomes across a large radiation of phyla.</title>
        <authorList>
            <person name="Brown C.T."/>
            <person name="Hug L.A."/>
            <person name="Thomas B.C."/>
            <person name="Sharon I."/>
            <person name="Castelle C.J."/>
            <person name="Singh A."/>
            <person name="Wilkins M.J."/>
            <person name="Williams K.H."/>
            <person name="Banfield J.F."/>
        </authorList>
    </citation>
    <scope>NUCLEOTIDE SEQUENCE [LARGE SCALE GENOMIC DNA]</scope>
</reference>